<dbReference type="RefSeq" id="XP_022109636.1">
    <property type="nucleotide sequence ID" value="XM_022253944.1"/>
</dbReference>
<dbReference type="Pfam" id="PF05154">
    <property type="entry name" value="TM2"/>
    <property type="match status" value="1"/>
</dbReference>
<dbReference type="PANTHER" id="PTHR44733:SF1">
    <property type="entry name" value="DNAJ HOMOLOG SUBFAMILY C MEMBER 22"/>
    <property type="match status" value="1"/>
</dbReference>
<evidence type="ECO:0000259" key="8">
    <source>
        <dbReference type="PROSITE" id="PS50076"/>
    </source>
</evidence>
<evidence type="ECO:0000256" key="4">
    <source>
        <dbReference type="ARBA" id="ARBA00022692"/>
    </source>
</evidence>
<dbReference type="AlphaFoldDB" id="A0A8B7ZW47"/>
<feature type="transmembrane region" description="Helical" evidence="7">
    <location>
        <begin position="115"/>
        <end position="133"/>
    </location>
</feature>
<evidence type="ECO:0000313" key="13">
    <source>
        <dbReference type="RefSeq" id="XP_022109636.1"/>
    </source>
</evidence>
<protein>
    <recommendedName>
        <fullName evidence="3">DnaJ homolog subfamily C member 22</fullName>
    </recommendedName>
</protein>
<dbReference type="CDD" id="cd06257">
    <property type="entry name" value="DnaJ"/>
    <property type="match status" value="1"/>
</dbReference>
<dbReference type="PROSITE" id="PS50076">
    <property type="entry name" value="DNAJ_2"/>
    <property type="match status" value="1"/>
</dbReference>
<dbReference type="RefSeq" id="XP_022109628.1">
    <property type="nucleotide sequence ID" value="XM_022253936.1"/>
</dbReference>
<evidence type="ECO:0000313" key="10">
    <source>
        <dbReference type="RefSeq" id="XP_022109609.1"/>
    </source>
</evidence>
<feature type="transmembrane region" description="Helical" evidence="7">
    <location>
        <begin position="6"/>
        <end position="25"/>
    </location>
</feature>
<dbReference type="SUPFAM" id="SSF46565">
    <property type="entry name" value="Chaperone J-domain"/>
    <property type="match status" value="1"/>
</dbReference>
<feature type="transmembrane region" description="Helical" evidence="7">
    <location>
        <begin position="32"/>
        <end position="51"/>
    </location>
</feature>
<dbReference type="Gene3D" id="1.10.287.110">
    <property type="entry name" value="DnaJ domain"/>
    <property type="match status" value="1"/>
</dbReference>
<dbReference type="PANTHER" id="PTHR44733">
    <property type="entry name" value="DNAJ HOMOLOG SUBFAMILY C MEMBER 22"/>
    <property type="match status" value="1"/>
</dbReference>
<evidence type="ECO:0000313" key="12">
    <source>
        <dbReference type="RefSeq" id="XP_022109628.1"/>
    </source>
</evidence>
<reference evidence="10 11" key="1">
    <citation type="submission" date="2025-04" db="UniProtKB">
        <authorList>
            <consortium name="RefSeq"/>
        </authorList>
    </citation>
    <scope>IDENTIFICATION</scope>
</reference>
<dbReference type="RefSeq" id="XP_022109645.1">
    <property type="nucleotide sequence ID" value="XM_022253953.1"/>
</dbReference>
<organism evidence="9 15">
    <name type="scientific">Acanthaster planci</name>
    <name type="common">Crown-of-thorns starfish</name>
    <dbReference type="NCBI Taxonomy" id="133434"/>
    <lineage>
        <taxon>Eukaryota</taxon>
        <taxon>Metazoa</taxon>
        <taxon>Echinodermata</taxon>
        <taxon>Eleutherozoa</taxon>
        <taxon>Asterozoa</taxon>
        <taxon>Asteroidea</taxon>
        <taxon>Valvatacea</taxon>
        <taxon>Valvatida</taxon>
        <taxon>Acanthasteridae</taxon>
        <taxon>Acanthaster</taxon>
    </lineage>
</organism>
<dbReference type="RefSeq" id="XP_022109619.1">
    <property type="nucleotide sequence ID" value="XM_022253927.1"/>
</dbReference>
<dbReference type="Pfam" id="PF00226">
    <property type="entry name" value="DnaJ"/>
    <property type="match status" value="1"/>
</dbReference>
<dbReference type="RefSeq" id="XP_022109649.1">
    <property type="nucleotide sequence ID" value="XM_022253957.1"/>
</dbReference>
<feature type="transmembrane region" description="Helical" evidence="7">
    <location>
        <begin position="153"/>
        <end position="174"/>
    </location>
</feature>
<evidence type="ECO:0000256" key="2">
    <source>
        <dbReference type="ARBA" id="ARBA00004141"/>
    </source>
</evidence>
<keyword evidence="6 7" id="KW-0472">Membrane</keyword>
<evidence type="ECO:0000256" key="5">
    <source>
        <dbReference type="ARBA" id="ARBA00022989"/>
    </source>
</evidence>
<keyword evidence="5 7" id="KW-1133">Transmembrane helix</keyword>
<evidence type="ECO:0000313" key="9">
    <source>
        <dbReference type="Proteomes" id="UP000694845"/>
    </source>
</evidence>
<dbReference type="InterPro" id="IPR036869">
    <property type="entry name" value="J_dom_sf"/>
</dbReference>
<evidence type="ECO:0000256" key="1">
    <source>
        <dbReference type="ARBA" id="ARBA00002080"/>
    </source>
</evidence>
<evidence type="ECO:0000313" key="15">
    <source>
        <dbReference type="RefSeq" id="XP_022109649.1"/>
    </source>
</evidence>
<dbReference type="InterPro" id="IPR001623">
    <property type="entry name" value="DnaJ_domain"/>
</dbReference>
<gene>
    <name evidence="10 11 12 13 14 15" type="primary">LOC110989495</name>
</gene>
<comment type="subcellular location">
    <subcellularLocation>
        <location evidence="2">Membrane</location>
        <topology evidence="2">Multi-pass membrane protein</topology>
    </subcellularLocation>
</comment>
<dbReference type="PRINTS" id="PR00625">
    <property type="entry name" value="JDOMAIN"/>
</dbReference>
<dbReference type="KEGG" id="aplc:110989495"/>
<dbReference type="OrthoDB" id="10262359at2759"/>
<dbReference type="OMA" id="VWWHCLL"/>
<accession>A0A8B7ZW47</accession>
<dbReference type="SMART" id="SM00271">
    <property type="entry name" value="DnaJ"/>
    <property type="match status" value="1"/>
</dbReference>
<comment type="function">
    <text evidence="1">May function as a co-chaperone.</text>
</comment>
<evidence type="ECO:0000313" key="11">
    <source>
        <dbReference type="RefSeq" id="XP_022109619.1"/>
    </source>
</evidence>
<keyword evidence="9" id="KW-1185">Reference proteome</keyword>
<dbReference type="Proteomes" id="UP000694845">
    <property type="component" value="Unplaced"/>
</dbReference>
<feature type="transmembrane region" description="Helical" evidence="7">
    <location>
        <begin position="87"/>
        <end position="106"/>
    </location>
</feature>
<dbReference type="InterPro" id="IPR007829">
    <property type="entry name" value="TM2"/>
</dbReference>
<keyword evidence="4 7" id="KW-0812">Transmembrane</keyword>
<feature type="transmembrane region" description="Helical" evidence="7">
    <location>
        <begin position="195"/>
        <end position="215"/>
    </location>
</feature>
<name>A0A8B7ZW47_ACAPL</name>
<dbReference type="RefSeq" id="XP_022109609.1">
    <property type="nucleotide sequence ID" value="XM_022253917.1"/>
</dbReference>
<dbReference type="GO" id="GO:0016020">
    <property type="term" value="C:membrane"/>
    <property type="evidence" value="ECO:0007669"/>
    <property type="project" value="UniProtKB-SubCell"/>
</dbReference>
<sequence length="351" mass="40997">MAKNLFVAYVLWLLFGWLGLHHFYLGRDRQAFIWWSTWGGIFGLGWFRDIWRLPSYVDYANKEPYYMSCLTEMIQVRKSPPFNPVRFIGQVCFGTFMGFLSTVAVSDEYHSENPVLRCCLVPLAITIAVHTVGNIGWERTSFKWALLGACIPALWFPGNPHFLVYMALLSSILSQWDRRFQPTENVRQKGFCTRVLVLCLAGSLVISMWGSALYFNASVTTSDGETIKFRDAVDHFFNSPFWRDFKETVKQLFSEWQERGWENMWTRFVAALDPEGEQNAYEVLGLSKNATKEEITKRYRELAREYHPDKNRNGNQEEAAEKFMQIRAAYETLKKITERRSRAKKYYDSSD</sequence>
<evidence type="ECO:0000313" key="14">
    <source>
        <dbReference type="RefSeq" id="XP_022109645.1"/>
    </source>
</evidence>
<dbReference type="GeneID" id="110989495"/>
<evidence type="ECO:0000256" key="3">
    <source>
        <dbReference type="ARBA" id="ARBA00020945"/>
    </source>
</evidence>
<feature type="domain" description="J" evidence="8">
    <location>
        <begin position="279"/>
        <end position="351"/>
    </location>
</feature>
<proteinExistence type="predicted"/>
<evidence type="ECO:0000256" key="7">
    <source>
        <dbReference type="SAM" id="Phobius"/>
    </source>
</evidence>
<evidence type="ECO:0000256" key="6">
    <source>
        <dbReference type="ARBA" id="ARBA00023136"/>
    </source>
</evidence>